<organism evidence="9 10">
    <name type="scientific">Rhypophila decipiens</name>
    <dbReference type="NCBI Taxonomy" id="261697"/>
    <lineage>
        <taxon>Eukaryota</taxon>
        <taxon>Fungi</taxon>
        <taxon>Dikarya</taxon>
        <taxon>Ascomycota</taxon>
        <taxon>Pezizomycotina</taxon>
        <taxon>Sordariomycetes</taxon>
        <taxon>Sordariomycetidae</taxon>
        <taxon>Sordariales</taxon>
        <taxon>Naviculisporaceae</taxon>
        <taxon>Rhypophila</taxon>
    </lineage>
</organism>
<evidence type="ECO:0000256" key="5">
    <source>
        <dbReference type="SAM" id="MobiDB-lite"/>
    </source>
</evidence>
<dbReference type="GO" id="GO:0005085">
    <property type="term" value="F:guanyl-nucleotide exchange factor activity"/>
    <property type="evidence" value="ECO:0007669"/>
    <property type="project" value="UniProtKB-KW"/>
</dbReference>
<feature type="compositionally biased region" description="Polar residues" evidence="5">
    <location>
        <begin position="1"/>
        <end position="24"/>
    </location>
</feature>
<reference evidence="9" key="2">
    <citation type="submission" date="2023-05" db="EMBL/GenBank/DDBJ databases">
        <authorList>
            <consortium name="Lawrence Berkeley National Laboratory"/>
            <person name="Steindorff A."/>
            <person name="Hensen N."/>
            <person name="Bonometti L."/>
            <person name="Westerberg I."/>
            <person name="Brannstrom I.O."/>
            <person name="Guillou S."/>
            <person name="Cros-Aarteil S."/>
            <person name="Calhoun S."/>
            <person name="Haridas S."/>
            <person name="Kuo A."/>
            <person name="Mondo S."/>
            <person name="Pangilinan J."/>
            <person name="Riley R."/>
            <person name="Labutti K."/>
            <person name="Andreopoulos B."/>
            <person name="Lipzen A."/>
            <person name="Chen C."/>
            <person name="Yanf M."/>
            <person name="Daum C."/>
            <person name="Ng V."/>
            <person name="Clum A."/>
            <person name="Ohm R."/>
            <person name="Martin F."/>
            <person name="Silar P."/>
            <person name="Natvig D."/>
            <person name="Lalanne C."/>
            <person name="Gautier V."/>
            <person name="Ament-Velasquez S.L."/>
            <person name="Kruys A."/>
            <person name="Hutchinson M.I."/>
            <person name="Powell A.J."/>
            <person name="Barry K."/>
            <person name="Miller A.N."/>
            <person name="Grigoriev I.V."/>
            <person name="Debuchy R."/>
            <person name="Gladieux P."/>
            <person name="Thoren M.H."/>
            <person name="Johannesson H."/>
        </authorList>
    </citation>
    <scope>NUCLEOTIDE SEQUENCE</scope>
    <source>
        <strain evidence="9">PSN293</strain>
    </source>
</reference>
<accession>A0AAN7B1A1</accession>
<dbReference type="PROSITE" id="PS50212">
    <property type="entry name" value="RASGEF_NTER"/>
    <property type="match status" value="1"/>
</dbReference>
<evidence type="ECO:0000256" key="4">
    <source>
        <dbReference type="PROSITE-ProRule" id="PRU00192"/>
    </source>
</evidence>
<feature type="domain" description="Ras-GEF" evidence="7">
    <location>
        <begin position="946"/>
        <end position="1189"/>
    </location>
</feature>
<dbReference type="InterPro" id="IPR001895">
    <property type="entry name" value="RASGEF_cat_dom"/>
</dbReference>
<dbReference type="Pfam" id="PF00618">
    <property type="entry name" value="RasGEF_N"/>
    <property type="match status" value="1"/>
</dbReference>
<evidence type="ECO:0000313" key="9">
    <source>
        <dbReference type="EMBL" id="KAK4207218.1"/>
    </source>
</evidence>
<dbReference type="InterPro" id="IPR023578">
    <property type="entry name" value="Ras_GEF_dom_sf"/>
</dbReference>
<gene>
    <name evidence="9" type="ORF">QBC37DRAFT_99739</name>
</gene>
<evidence type="ECO:0000259" key="7">
    <source>
        <dbReference type="PROSITE" id="PS50009"/>
    </source>
</evidence>
<dbReference type="GO" id="GO:0005886">
    <property type="term" value="C:plasma membrane"/>
    <property type="evidence" value="ECO:0007669"/>
    <property type="project" value="TreeGrafter"/>
</dbReference>
<name>A0AAN7B1A1_9PEZI</name>
<dbReference type="EMBL" id="MU858311">
    <property type="protein sequence ID" value="KAK4207218.1"/>
    <property type="molecule type" value="Genomic_DNA"/>
</dbReference>
<feature type="region of interest" description="Disordered" evidence="5">
    <location>
        <begin position="552"/>
        <end position="648"/>
    </location>
</feature>
<evidence type="ECO:0000313" key="10">
    <source>
        <dbReference type="Proteomes" id="UP001301769"/>
    </source>
</evidence>
<dbReference type="InterPro" id="IPR036964">
    <property type="entry name" value="RASGEF_cat_dom_sf"/>
</dbReference>
<sequence length="1227" mass="134200">MLNSQPMRSSLQVAPLSIQKTRSGQCDDGSESTATDYYSQADMTPPTTPNGSGTHDEDVLERPPSPGPVFHNYLRAFYPFQPSYAMTDSTVTLPLNEGEVILVHSIHTNGWADGTLLVSGDRGWLPTNYCEAYDPEEMRNLLKALLNFWDLMRSTSVNDTDIFGNQEFMKGLIAGVRYLLDHTDCLTRESPLVQRNDAIRRSRKSLLSELSALVKTAKRLQEAQKLIDADEEINKIVDEMILKAFKIVTKGVKFLDNMNEERKARMPAIAMMTTVMEEVPPTPPAESVSFAPEQMEAGDAGSRCKENRGGPEPAPSDTSEGTQESAGVNKGLSGAYQYQPQPASSTNARRLSQNAPSQGNRLSSTISHRVSLVGPSPLSRRQNLVSERLNACHDIFLSHLGSFIGRLHVQSQSRPQLALAIKQSASSGGELLVVIDVVCAQNSLGIEALIHSRCAMYDHLRNLMRTARDVLLTSGPEMEDVIVPQDNGRLLGAATSCVKATGECVAKTKWVIERIGDFEFEGNCNGDMATFDLDLSALDAIQEVRERSMSNAAESASIAGSSVSETPTASTSVSVTPSAISRHKPALSIDKPLPQVPQTTSPVTEQSAEASHSPQTSRRQSLVDDNASSMVSSVASLRPSLPPLPRISTAIPLEDDYAPTGQSAGHESVEYQSFRAESMTASSSGSASTYLSRDSESSLVSQTSTRATTPDHAPRNQPSLCELSVAESAAVSTIGGVAESTTHDEVEDVESQLLERTYAHELMFNKEGQVTGGSLAALVERLTTHESTPDAMFVSTFYLTFRLFCTPVKLAEALIDRFDYVGEAPHVAAPVRLRAYNVFKGWLETHWREDSDHEALPLIKQFAEFKLGSILPTAGKRLLDLADKVSSNDGTLVPRLLSSMGKTNTSASQFLPSDIPLPPPVVPKSHANALNNWKSGGSSPSILDFDPLEVSRQLTIKQMTLFCSIMPEELLGSKWTKMGGIRAPNVKAMSAFTTGLSNLVADSILQFDEVKKRAHVIKHWIKIGHQCSQLHNYDALMAITCALTDTSIKRLKMTWDAVSPKRKEQLKSLQAIVDFNQNYKVLRARLQDRVPPCLPFLGMFLTDLTFVDVGNPATKTSDTGLIVINFDKHTRTAKSIGELQRFQIPYRLTELPDFQEWLAAQIERVREKDKAGVNTQATHYRKSLLLEPREVQALRTPVEPVSAVTTPVGNGMFGWMRGGSVSQPAQV</sequence>
<dbReference type="SUPFAM" id="SSF48366">
    <property type="entry name" value="Ras GEF"/>
    <property type="match status" value="1"/>
</dbReference>
<protein>
    <submittedName>
        <fullName evidence="9">Ras guanine nucleotide exchange factor A</fullName>
    </submittedName>
</protein>
<dbReference type="CDD" id="cd00155">
    <property type="entry name" value="RasGEF"/>
    <property type="match status" value="1"/>
</dbReference>
<dbReference type="PANTHER" id="PTHR23113:SF354">
    <property type="entry name" value="BUD SITE SELECTION PROTEIN 5"/>
    <property type="match status" value="1"/>
</dbReference>
<dbReference type="SMART" id="SM00326">
    <property type="entry name" value="SH3"/>
    <property type="match status" value="1"/>
</dbReference>
<feature type="region of interest" description="Disordered" evidence="5">
    <location>
        <begin position="294"/>
        <end position="374"/>
    </location>
</feature>
<dbReference type="InterPro" id="IPR008937">
    <property type="entry name" value="Ras-like_GEF"/>
</dbReference>
<dbReference type="Gene3D" id="1.20.870.10">
    <property type="entry name" value="Son of sevenless (SoS) protein Chain: S domain 1"/>
    <property type="match status" value="1"/>
</dbReference>
<feature type="domain" description="N-terminal Ras-GEF" evidence="8">
    <location>
        <begin position="766"/>
        <end position="886"/>
    </location>
</feature>
<dbReference type="Pfam" id="PF00617">
    <property type="entry name" value="RasGEF"/>
    <property type="match status" value="1"/>
</dbReference>
<evidence type="ECO:0000259" key="8">
    <source>
        <dbReference type="PROSITE" id="PS50212"/>
    </source>
</evidence>
<dbReference type="PROSITE" id="PS50002">
    <property type="entry name" value="SH3"/>
    <property type="match status" value="1"/>
</dbReference>
<feature type="region of interest" description="Disordered" evidence="5">
    <location>
        <begin position="1"/>
        <end position="65"/>
    </location>
</feature>
<feature type="domain" description="SH3" evidence="6">
    <location>
        <begin position="69"/>
        <end position="135"/>
    </location>
</feature>
<proteinExistence type="predicted"/>
<dbReference type="Gene3D" id="2.30.30.40">
    <property type="entry name" value="SH3 Domains"/>
    <property type="match status" value="1"/>
</dbReference>
<dbReference type="InterPro" id="IPR001452">
    <property type="entry name" value="SH3_domain"/>
</dbReference>
<comment type="caution">
    <text evidence="9">The sequence shown here is derived from an EMBL/GenBank/DDBJ whole genome shotgun (WGS) entry which is preliminary data.</text>
</comment>
<feature type="compositionally biased region" description="Polar residues" evidence="5">
    <location>
        <begin position="336"/>
        <end position="368"/>
    </location>
</feature>
<evidence type="ECO:0000256" key="2">
    <source>
        <dbReference type="ARBA" id="ARBA00022658"/>
    </source>
</evidence>
<dbReference type="SUPFAM" id="SSF50044">
    <property type="entry name" value="SH3-domain"/>
    <property type="match status" value="1"/>
</dbReference>
<keyword evidence="2 3" id="KW-0344">Guanine-nucleotide releasing factor</keyword>
<keyword evidence="1 4" id="KW-0728">SH3 domain</keyword>
<reference evidence="9" key="1">
    <citation type="journal article" date="2023" name="Mol. Phylogenet. Evol.">
        <title>Genome-scale phylogeny and comparative genomics of the fungal order Sordariales.</title>
        <authorList>
            <person name="Hensen N."/>
            <person name="Bonometti L."/>
            <person name="Westerberg I."/>
            <person name="Brannstrom I.O."/>
            <person name="Guillou S."/>
            <person name="Cros-Aarteil S."/>
            <person name="Calhoun S."/>
            <person name="Haridas S."/>
            <person name="Kuo A."/>
            <person name="Mondo S."/>
            <person name="Pangilinan J."/>
            <person name="Riley R."/>
            <person name="LaButti K."/>
            <person name="Andreopoulos B."/>
            <person name="Lipzen A."/>
            <person name="Chen C."/>
            <person name="Yan M."/>
            <person name="Daum C."/>
            <person name="Ng V."/>
            <person name="Clum A."/>
            <person name="Steindorff A."/>
            <person name="Ohm R.A."/>
            <person name="Martin F."/>
            <person name="Silar P."/>
            <person name="Natvig D.O."/>
            <person name="Lalanne C."/>
            <person name="Gautier V."/>
            <person name="Ament-Velasquez S.L."/>
            <person name="Kruys A."/>
            <person name="Hutchinson M.I."/>
            <person name="Powell A.J."/>
            <person name="Barry K."/>
            <person name="Miller A.N."/>
            <person name="Grigoriev I.V."/>
            <person name="Debuchy R."/>
            <person name="Gladieux P."/>
            <person name="Hiltunen Thoren M."/>
            <person name="Johannesson H."/>
        </authorList>
    </citation>
    <scope>NUCLEOTIDE SEQUENCE</scope>
    <source>
        <strain evidence="9">PSN293</strain>
    </source>
</reference>
<dbReference type="SMART" id="SM00229">
    <property type="entry name" value="RasGEFN"/>
    <property type="match status" value="1"/>
</dbReference>
<evidence type="ECO:0000256" key="3">
    <source>
        <dbReference type="PROSITE-ProRule" id="PRU00168"/>
    </source>
</evidence>
<dbReference type="InterPro" id="IPR036028">
    <property type="entry name" value="SH3-like_dom_sf"/>
</dbReference>
<feature type="compositionally biased region" description="Polar residues" evidence="5">
    <location>
        <begin position="316"/>
        <end position="326"/>
    </location>
</feature>
<keyword evidence="10" id="KW-1185">Reference proteome</keyword>
<feature type="compositionally biased region" description="Polar residues" evidence="5">
    <location>
        <begin position="31"/>
        <end position="42"/>
    </location>
</feature>
<evidence type="ECO:0000259" key="6">
    <source>
        <dbReference type="PROSITE" id="PS50002"/>
    </source>
</evidence>
<dbReference type="SMART" id="SM00147">
    <property type="entry name" value="RasGEF"/>
    <property type="match status" value="1"/>
</dbReference>
<feature type="region of interest" description="Disordered" evidence="5">
    <location>
        <begin position="684"/>
        <end position="718"/>
    </location>
</feature>
<feature type="compositionally biased region" description="Polar residues" evidence="5">
    <location>
        <begin position="697"/>
        <end position="708"/>
    </location>
</feature>
<dbReference type="PROSITE" id="PS50009">
    <property type="entry name" value="RASGEF_CAT"/>
    <property type="match status" value="1"/>
</dbReference>
<dbReference type="AlphaFoldDB" id="A0AAN7B1A1"/>
<evidence type="ECO:0000256" key="1">
    <source>
        <dbReference type="ARBA" id="ARBA00022443"/>
    </source>
</evidence>
<dbReference type="PANTHER" id="PTHR23113">
    <property type="entry name" value="GUANINE NUCLEOTIDE EXCHANGE FACTOR"/>
    <property type="match status" value="1"/>
</dbReference>
<dbReference type="GO" id="GO:0007265">
    <property type="term" value="P:Ras protein signal transduction"/>
    <property type="evidence" value="ECO:0007669"/>
    <property type="project" value="TreeGrafter"/>
</dbReference>
<dbReference type="Proteomes" id="UP001301769">
    <property type="component" value="Unassembled WGS sequence"/>
</dbReference>
<feature type="compositionally biased region" description="Low complexity" evidence="5">
    <location>
        <begin position="561"/>
        <end position="580"/>
    </location>
</feature>
<dbReference type="Gene3D" id="1.10.840.10">
    <property type="entry name" value="Ras guanine-nucleotide exchange factors catalytic domain"/>
    <property type="match status" value="1"/>
</dbReference>
<feature type="compositionally biased region" description="Polar residues" evidence="5">
    <location>
        <begin position="596"/>
        <end position="620"/>
    </location>
</feature>
<dbReference type="CDD" id="cd06224">
    <property type="entry name" value="REM"/>
    <property type="match status" value="1"/>
</dbReference>
<dbReference type="InterPro" id="IPR000651">
    <property type="entry name" value="Ras-like_Gua-exchang_fac_N"/>
</dbReference>